<protein>
    <submittedName>
        <fullName evidence="1">Uncharacterized protein</fullName>
    </submittedName>
</protein>
<keyword evidence="2" id="KW-1185">Reference proteome</keyword>
<name>A0A2T0GYB5_ACTMO</name>
<evidence type="ECO:0000313" key="2">
    <source>
        <dbReference type="Proteomes" id="UP000239352"/>
    </source>
</evidence>
<dbReference type="RefSeq" id="WP_106113085.1">
    <property type="nucleotide sequence ID" value="NZ_PVSR01000006.1"/>
</dbReference>
<accession>A0A2T0GYB5</accession>
<sequence length="130" mass="15184">MRDFDEWHRLGTHWHAYVEVREQGFPSTRAGRLRRTPDRVLCSPRAVAEWLYRMKRVYLPAQPVKLLGSGAGWGVLGDERHLERDLFEDELAASRGDSLYLSFGCEHDRMDLWVEAVTAQDCSELHREQE</sequence>
<dbReference type="Proteomes" id="UP000239352">
    <property type="component" value="Unassembled WGS sequence"/>
</dbReference>
<proteinExistence type="predicted"/>
<evidence type="ECO:0000313" key="1">
    <source>
        <dbReference type="EMBL" id="PRW64108.1"/>
    </source>
</evidence>
<dbReference type="AlphaFoldDB" id="A0A2T0GYB5"/>
<organism evidence="1 2">
    <name type="scientific">Actinopolyspora mortivallis</name>
    <dbReference type="NCBI Taxonomy" id="33906"/>
    <lineage>
        <taxon>Bacteria</taxon>
        <taxon>Bacillati</taxon>
        <taxon>Actinomycetota</taxon>
        <taxon>Actinomycetes</taxon>
        <taxon>Actinopolysporales</taxon>
        <taxon>Actinopolysporaceae</taxon>
        <taxon>Actinopolyspora</taxon>
    </lineage>
</organism>
<dbReference type="InParanoid" id="A0A2T0GYB5"/>
<dbReference type="STRING" id="1050202.GCA_000384035_02432"/>
<dbReference type="EMBL" id="PVSR01000006">
    <property type="protein sequence ID" value="PRW64108.1"/>
    <property type="molecule type" value="Genomic_DNA"/>
</dbReference>
<comment type="caution">
    <text evidence="1">The sequence shown here is derived from an EMBL/GenBank/DDBJ whole genome shotgun (WGS) entry which is preliminary data.</text>
</comment>
<reference evidence="1 2" key="1">
    <citation type="submission" date="2018-03" db="EMBL/GenBank/DDBJ databases">
        <title>Actinopolyspora mortivallis from Sahara, screening for active biomolecules.</title>
        <authorList>
            <person name="Selama O."/>
            <person name="Wellington E.M.H."/>
            <person name="Hacene H."/>
        </authorList>
    </citation>
    <scope>NUCLEOTIDE SEQUENCE [LARGE SCALE GENOMIC DNA]</scope>
    <source>
        <strain evidence="1 2">M5A</strain>
    </source>
</reference>
<gene>
    <name evidence="1" type="ORF">CEP50_06800</name>
</gene>